<dbReference type="Pfam" id="PF00366">
    <property type="entry name" value="Ribosomal_S17"/>
    <property type="match status" value="1"/>
</dbReference>
<evidence type="ECO:0000256" key="1">
    <source>
        <dbReference type="ARBA" id="ARBA00010254"/>
    </source>
</evidence>
<keyword evidence="4 6" id="KW-0689">Ribosomal protein</keyword>
<comment type="caution">
    <text evidence="8">The sequence shown here is derived from an EMBL/GenBank/DDBJ whole genome shotgun (WGS) entry which is preliminary data.</text>
</comment>
<keyword evidence="2 6" id="KW-0699">rRNA-binding</keyword>
<dbReference type="EMBL" id="JAUEDK010000023">
    <property type="protein sequence ID" value="MDN0075873.1"/>
    <property type="molecule type" value="Genomic_DNA"/>
</dbReference>
<keyword evidence="9" id="KW-1185">Reference proteome</keyword>
<evidence type="ECO:0000256" key="6">
    <source>
        <dbReference type="HAMAP-Rule" id="MF_01345"/>
    </source>
</evidence>
<dbReference type="InterPro" id="IPR019979">
    <property type="entry name" value="Ribosomal_uS17_CS"/>
</dbReference>
<evidence type="ECO:0000256" key="5">
    <source>
        <dbReference type="ARBA" id="ARBA00023274"/>
    </source>
</evidence>
<evidence type="ECO:0000313" key="8">
    <source>
        <dbReference type="EMBL" id="MDN0075873.1"/>
    </source>
</evidence>
<evidence type="ECO:0000256" key="3">
    <source>
        <dbReference type="ARBA" id="ARBA00022884"/>
    </source>
</evidence>
<comment type="similarity">
    <text evidence="1 6 7">Belongs to the universal ribosomal protein uS17 family.</text>
</comment>
<dbReference type="NCBIfam" id="TIGR03635">
    <property type="entry name" value="uS17_bact"/>
    <property type="match status" value="1"/>
</dbReference>
<evidence type="ECO:0000256" key="2">
    <source>
        <dbReference type="ARBA" id="ARBA00022730"/>
    </source>
</evidence>
<keyword evidence="5 6" id="KW-0687">Ribonucleoprotein</keyword>
<gene>
    <name evidence="6 8" type="primary">rpsQ</name>
    <name evidence="8" type="ORF">QU481_13355</name>
</gene>
<dbReference type="PANTHER" id="PTHR10744:SF1">
    <property type="entry name" value="SMALL RIBOSOMAL SUBUNIT PROTEIN US17M"/>
    <property type="match status" value="1"/>
</dbReference>
<accession>A0ABT7XQ07</accession>
<dbReference type="InterPro" id="IPR000266">
    <property type="entry name" value="Ribosomal_uS17"/>
</dbReference>
<dbReference type="SUPFAM" id="SSF50249">
    <property type="entry name" value="Nucleic acid-binding proteins"/>
    <property type="match status" value="1"/>
</dbReference>
<organism evidence="8 9">
    <name type="scientific">Crenobacter oryzisoli</name>
    <dbReference type="NCBI Taxonomy" id="3056844"/>
    <lineage>
        <taxon>Bacteria</taxon>
        <taxon>Pseudomonadati</taxon>
        <taxon>Pseudomonadota</taxon>
        <taxon>Betaproteobacteria</taxon>
        <taxon>Neisseriales</taxon>
        <taxon>Neisseriaceae</taxon>
        <taxon>Crenobacter</taxon>
    </lineage>
</organism>
<sequence>MSETKVVRTLTGKVVSDKMDKTVTVLVERKVKHPIYGKVIRRSKKFHAHDEQNEYREGDIVVISESRPLSKTKSWVVTALVEKARQV</sequence>
<dbReference type="RefSeq" id="WP_289830515.1">
    <property type="nucleotide sequence ID" value="NZ_JAUEDK010000023.1"/>
</dbReference>
<keyword evidence="3 6" id="KW-0694">RNA-binding</keyword>
<dbReference type="PRINTS" id="PR00973">
    <property type="entry name" value="RIBOSOMALS17"/>
</dbReference>
<evidence type="ECO:0000256" key="4">
    <source>
        <dbReference type="ARBA" id="ARBA00022980"/>
    </source>
</evidence>
<dbReference type="PROSITE" id="PS00056">
    <property type="entry name" value="RIBOSOMAL_S17"/>
    <property type="match status" value="1"/>
</dbReference>
<name>A0ABT7XQ07_9NEIS</name>
<protein>
    <recommendedName>
        <fullName evidence="6">Small ribosomal subunit protein uS17</fullName>
    </recommendedName>
</protein>
<dbReference type="Proteomes" id="UP001168540">
    <property type="component" value="Unassembled WGS sequence"/>
</dbReference>
<comment type="function">
    <text evidence="6">One of the primary rRNA binding proteins, it binds specifically to the 5'-end of 16S ribosomal RNA.</text>
</comment>
<dbReference type="CDD" id="cd00364">
    <property type="entry name" value="Ribosomal_uS17"/>
    <property type="match status" value="1"/>
</dbReference>
<dbReference type="HAMAP" id="MF_01345_B">
    <property type="entry name" value="Ribosomal_uS17_B"/>
    <property type="match status" value="1"/>
</dbReference>
<dbReference type="InterPro" id="IPR019984">
    <property type="entry name" value="Ribosomal_uS17_bact/chlr"/>
</dbReference>
<evidence type="ECO:0000313" key="9">
    <source>
        <dbReference type="Proteomes" id="UP001168540"/>
    </source>
</evidence>
<dbReference type="InterPro" id="IPR012340">
    <property type="entry name" value="NA-bd_OB-fold"/>
</dbReference>
<comment type="subunit">
    <text evidence="6">Part of the 30S ribosomal subunit.</text>
</comment>
<reference evidence="8" key="1">
    <citation type="submission" date="2023-06" db="EMBL/GenBank/DDBJ databases">
        <authorList>
            <person name="Zhang S."/>
        </authorList>
    </citation>
    <scope>NUCLEOTIDE SEQUENCE</scope>
    <source>
        <strain evidence="8">SG2303</strain>
    </source>
</reference>
<dbReference type="GO" id="GO:0005840">
    <property type="term" value="C:ribosome"/>
    <property type="evidence" value="ECO:0007669"/>
    <property type="project" value="UniProtKB-KW"/>
</dbReference>
<proteinExistence type="inferred from homology"/>
<evidence type="ECO:0000256" key="7">
    <source>
        <dbReference type="RuleBase" id="RU003872"/>
    </source>
</evidence>
<dbReference type="NCBIfam" id="NF004123">
    <property type="entry name" value="PRK05610.1"/>
    <property type="match status" value="1"/>
</dbReference>
<dbReference type="Gene3D" id="2.40.50.140">
    <property type="entry name" value="Nucleic acid-binding proteins"/>
    <property type="match status" value="1"/>
</dbReference>
<dbReference type="PANTHER" id="PTHR10744">
    <property type="entry name" value="40S RIBOSOMAL PROTEIN S11 FAMILY MEMBER"/>
    <property type="match status" value="1"/>
</dbReference>